<evidence type="ECO:0000259" key="2">
    <source>
        <dbReference type="SMART" id="SM00939"/>
    </source>
</evidence>
<dbReference type="Gene3D" id="1.10.3020.10">
    <property type="entry name" value="alpha-amino acid ester hydrolase ( Helical cap domain)"/>
    <property type="match status" value="1"/>
</dbReference>
<sequence length="632" mass="69713">MTLDDAYWQGPLPRPLFDDFDIEMEVMVPMRDGVRLSTDVYLPRGAEGPLPTVLVKTPYDKDVGEGSVRTKWVDYFARQGYAVVVQNERGFLFSEGVFVDYLAGAGTDGPDTVAWILQQPWSNGRVGTIGCSSSGEHQWPMASANAPGHVAMVPGASGTAVGDVPGNDTRGAFYKGGIPMLSNWANWYGRLAPTEKPVIPAGATQEERQRIRKYFQFSARKGWAPDTAEQLRHLPSKDVLSNAGAPVSPFDRYMTRTPADPAWNEVELIGEGDEPRVPALHINTWHDLAIGETTRLFSYLQSLDTPEQYLIIGGGPHCAIWQELPYELTKKTAKEMFAGFTTTEIDAMPAPDMRDFVFGDLKLGDVRYRGVDHGYPKLYLAWFDKWVRGTENGVADMPKVQLFVMHQGWISAESWPPPAAVPTTFHLVADPEAWRRNEAGGLRTDPSAEESEDSYVYDPMNPTPNLGGVLGFNAALDQRPISARRDVLVYSTPPLEQAITVVGPVEVTLDVSTSARDTDFIVRLVDVLPDGTAINLADDGFRLRYRAGFDQAQHAEEGEVYRITLPNMVTGNRFQEGHRIRLEISSSSFPAYERNLNTGGANFDEIEGVVARNAVHYGGSRASSVTLPVIPD</sequence>
<dbReference type="InterPro" id="IPR013736">
    <property type="entry name" value="Xaa-Pro_dipept_C"/>
</dbReference>
<reference evidence="3 4" key="1">
    <citation type="submission" date="2023-08" db="EMBL/GenBank/DDBJ databases">
        <title>Phytohabitans sansha sp. nov., isolated from marine sediment.</title>
        <authorList>
            <person name="Zhao Y."/>
            <person name="Yi K."/>
        </authorList>
    </citation>
    <scope>NUCLEOTIDE SEQUENCE [LARGE SCALE GENOMIC DNA]</scope>
    <source>
        <strain evidence="3 4">ZYX-F-186</strain>
    </source>
</reference>
<dbReference type="EMBL" id="JAVHUY010000036">
    <property type="protein sequence ID" value="MDQ7909018.1"/>
    <property type="molecule type" value="Genomic_DNA"/>
</dbReference>
<dbReference type="InterPro" id="IPR008979">
    <property type="entry name" value="Galactose-bd-like_sf"/>
</dbReference>
<evidence type="ECO:0000313" key="3">
    <source>
        <dbReference type="EMBL" id="MDQ7909018.1"/>
    </source>
</evidence>
<organism evidence="3 4">
    <name type="scientific">Phytohabitans maris</name>
    <dbReference type="NCBI Taxonomy" id="3071409"/>
    <lineage>
        <taxon>Bacteria</taxon>
        <taxon>Bacillati</taxon>
        <taxon>Actinomycetota</taxon>
        <taxon>Actinomycetes</taxon>
        <taxon>Micromonosporales</taxon>
        <taxon>Micromonosporaceae</taxon>
    </lineage>
</organism>
<dbReference type="RefSeq" id="WP_308716282.1">
    <property type="nucleotide sequence ID" value="NZ_JAVHUY010000036.1"/>
</dbReference>
<feature type="domain" description="Xaa-Pro dipeptidyl-peptidase C-terminal" evidence="2">
    <location>
        <begin position="380"/>
        <end position="626"/>
    </location>
</feature>
<dbReference type="InterPro" id="IPR000383">
    <property type="entry name" value="Xaa-Pro-like_dom"/>
</dbReference>
<accession>A0ABU0ZPQ2</accession>
<dbReference type="Pfam" id="PF02129">
    <property type="entry name" value="Peptidase_S15"/>
    <property type="match status" value="1"/>
</dbReference>
<dbReference type="InterPro" id="IPR029058">
    <property type="entry name" value="AB_hydrolase_fold"/>
</dbReference>
<gene>
    <name evidence="3" type="ORF">RB614_31290</name>
</gene>
<dbReference type="Proteomes" id="UP001230908">
    <property type="component" value="Unassembled WGS sequence"/>
</dbReference>
<dbReference type="SUPFAM" id="SSF53474">
    <property type="entry name" value="alpha/beta-Hydrolases"/>
    <property type="match status" value="1"/>
</dbReference>
<dbReference type="InterPro" id="IPR005674">
    <property type="entry name" value="CocE/Ser_esterase"/>
</dbReference>
<proteinExistence type="predicted"/>
<dbReference type="Gene3D" id="2.60.120.260">
    <property type="entry name" value="Galactose-binding domain-like"/>
    <property type="match status" value="1"/>
</dbReference>
<keyword evidence="1 3" id="KW-0378">Hydrolase</keyword>
<dbReference type="NCBIfam" id="TIGR00976">
    <property type="entry name" value="CocE_NonD"/>
    <property type="match status" value="1"/>
</dbReference>
<comment type="caution">
    <text evidence="3">The sequence shown here is derived from an EMBL/GenBank/DDBJ whole genome shotgun (WGS) entry which is preliminary data.</text>
</comment>
<keyword evidence="4" id="KW-1185">Reference proteome</keyword>
<dbReference type="SUPFAM" id="SSF49785">
    <property type="entry name" value="Galactose-binding domain-like"/>
    <property type="match status" value="1"/>
</dbReference>
<evidence type="ECO:0000313" key="4">
    <source>
        <dbReference type="Proteomes" id="UP001230908"/>
    </source>
</evidence>
<evidence type="ECO:0000256" key="1">
    <source>
        <dbReference type="ARBA" id="ARBA00022801"/>
    </source>
</evidence>
<dbReference type="Pfam" id="PF08530">
    <property type="entry name" value="PepX_C"/>
    <property type="match status" value="1"/>
</dbReference>
<dbReference type="SMART" id="SM00939">
    <property type="entry name" value="PepX_C"/>
    <property type="match status" value="1"/>
</dbReference>
<protein>
    <submittedName>
        <fullName evidence="3">CocE/NonD family hydrolase</fullName>
    </submittedName>
</protein>
<dbReference type="GO" id="GO:0016787">
    <property type="term" value="F:hydrolase activity"/>
    <property type="evidence" value="ECO:0007669"/>
    <property type="project" value="UniProtKB-KW"/>
</dbReference>
<dbReference type="Gene3D" id="3.40.50.1820">
    <property type="entry name" value="alpha/beta hydrolase"/>
    <property type="match status" value="1"/>
</dbReference>
<name>A0ABU0ZPQ2_9ACTN</name>